<dbReference type="Pfam" id="PF01762">
    <property type="entry name" value="Galactosyl_T"/>
    <property type="match status" value="1"/>
</dbReference>
<evidence type="ECO:0000313" key="13">
    <source>
        <dbReference type="Proteomes" id="UP000828390"/>
    </source>
</evidence>
<dbReference type="EC" id="2.4.1.-" evidence="11"/>
<evidence type="ECO:0000256" key="3">
    <source>
        <dbReference type="ARBA" id="ARBA00022676"/>
    </source>
</evidence>
<dbReference type="InterPro" id="IPR002659">
    <property type="entry name" value="Glyco_trans_31"/>
</dbReference>
<accession>A0A9D4BF52</accession>
<keyword evidence="3 11" id="KW-0328">Glycosyltransferase</keyword>
<evidence type="ECO:0000256" key="9">
    <source>
        <dbReference type="ARBA" id="ARBA00023136"/>
    </source>
</evidence>
<evidence type="ECO:0000256" key="1">
    <source>
        <dbReference type="ARBA" id="ARBA00004323"/>
    </source>
</evidence>
<evidence type="ECO:0000256" key="10">
    <source>
        <dbReference type="ARBA" id="ARBA00023180"/>
    </source>
</evidence>
<feature type="transmembrane region" description="Helical" evidence="11">
    <location>
        <begin position="22"/>
        <end position="43"/>
    </location>
</feature>
<evidence type="ECO:0000256" key="4">
    <source>
        <dbReference type="ARBA" id="ARBA00022679"/>
    </source>
</evidence>
<dbReference type="GO" id="GO:0006493">
    <property type="term" value="P:protein O-linked glycosylation"/>
    <property type="evidence" value="ECO:0007669"/>
    <property type="project" value="TreeGrafter"/>
</dbReference>
<dbReference type="EMBL" id="JAIWYP010000022">
    <property type="protein sequence ID" value="KAH3692435.1"/>
    <property type="molecule type" value="Genomic_DNA"/>
</dbReference>
<dbReference type="OrthoDB" id="2139606at2759"/>
<dbReference type="FunFam" id="3.90.550.50:FF:000001">
    <property type="entry name" value="Hexosyltransferase"/>
    <property type="match status" value="1"/>
</dbReference>
<dbReference type="PANTHER" id="PTHR11214:SF314">
    <property type="entry name" value="HEXOSYLTRANSFERASE"/>
    <property type="match status" value="1"/>
</dbReference>
<sequence length="456" mass="52522">MWHPFVNMQGKTNAFRACKSRLTVRFILFSFMTLVVVVLFHLFESSNRLSTVKVFSIKMKSGAINAFNHVLDLYFTNSTIFKTNITFELSTITYSDSSFFEKQYDRFNLEMRQTAIAPSKNEPLNVTAYNSVSLVDLNLTRTEASIENMLAIKSRMKNGLFEKDEMPQNTTVRQSDCDNCFKHDFEYVIQNDHICDTLEIRDKIDLLILVTTVHKNGFIRQTLRRTWLSYTKNNTAIVRHVFLLGKTADDRLQEFVMKENEMYHDIVQETFIDSYHNLTYKTIMGFKWASTKCSNAKFVIKTDDDMWVNVPSLITLLSGTDMSNYLQTGLTGSCSPKASPIRNKNSKWYASFISYPDKFYPGFCSGTGYMTSINVVSDIYNVSPHVPFFHLEDVYVALCARKLGFSLKKTLGFFAEPKLNLCDYKQDGVLTVHQVRPSMLTVIWKKTCSPVGLWKL</sequence>
<reference evidence="12" key="2">
    <citation type="submission" date="2020-11" db="EMBL/GenBank/DDBJ databases">
        <authorList>
            <person name="McCartney M.A."/>
            <person name="Auch B."/>
            <person name="Kono T."/>
            <person name="Mallez S."/>
            <person name="Becker A."/>
            <person name="Gohl D.M."/>
            <person name="Silverstein K.A.T."/>
            <person name="Koren S."/>
            <person name="Bechman K.B."/>
            <person name="Herman A."/>
            <person name="Abrahante J.E."/>
            <person name="Garbe J."/>
        </authorList>
    </citation>
    <scope>NUCLEOTIDE SEQUENCE</scope>
    <source>
        <strain evidence="12">Duluth1</strain>
        <tissue evidence="12">Whole animal</tissue>
    </source>
</reference>
<dbReference type="AlphaFoldDB" id="A0A9D4BF52"/>
<gene>
    <name evidence="12" type="ORF">DPMN_194275</name>
</gene>
<organism evidence="12 13">
    <name type="scientific">Dreissena polymorpha</name>
    <name type="common">Zebra mussel</name>
    <name type="synonym">Mytilus polymorpha</name>
    <dbReference type="NCBI Taxonomy" id="45954"/>
    <lineage>
        <taxon>Eukaryota</taxon>
        <taxon>Metazoa</taxon>
        <taxon>Spiralia</taxon>
        <taxon>Lophotrochozoa</taxon>
        <taxon>Mollusca</taxon>
        <taxon>Bivalvia</taxon>
        <taxon>Autobranchia</taxon>
        <taxon>Heteroconchia</taxon>
        <taxon>Euheterodonta</taxon>
        <taxon>Imparidentia</taxon>
        <taxon>Neoheterodontei</taxon>
        <taxon>Myida</taxon>
        <taxon>Dreissenoidea</taxon>
        <taxon>Dreissenidae</taxon>
        <taxon>Dreissena</taxon>
    </lineage>
</organism>
<keyword evidence="10" id="KW-0325">Glycoprotein</keyword>
<keyword evidence="8 11" id="KW-0333">Golgi apparatus</keyword>
<evidence type="ECO:0000256" key="8">
    <source>
        <dbReference type="ARBA" id="ARBA00023034"/>
    </source>
</evidence>
<comment type="caution">
    <text evidence="12">The sequence shown here is derived from an EMBL/GenBank/DDBJ whole genome shotgun (WGS) entry which is preliminary data.</text>
</comment>
<keyword evidence="5 11" id="KW-0812">Transmembrane</keyword>
<dbReference type="PANTHER" id="PTHR11214">
    <property type="entry name" value="BETA-1,3-N-ACETYLGLUCOSAMINYLTRANSFERASE"/>
    <property type="match status" value="1"/>
</dbReference>
<evidence type="ECO:0000313" key="12">
    <source>
        <dbReference type="EMBL" id="KAH3692435.1"/>
    </source>
</evidence>
<evidence type="ECO:0000256" key="11">
    <source>
        <dbReference type="RuleBase" id="RU363063"/>
    </source>
</evidence>
<reference evidence="12" key="1">
    <citation type="journal article" date="2019" name="bioRxiv">
        <title>The Genome of the Zebra Mussel, Dreissena polymorpha: A Resource for Invasive Species Research.</title>
        <authorList>
            <person name="McCartney M.A."/>
            <person name="Auch B."/>
            <person name="Kono T."/>
            <person name="Mallez S."/>
            <person name="Zhang Y."/>
            <person name="Obille A."/>
            <person name="Becker A."/>
            <person name="Abrahante J.E."/>
            <person name="Garbe J."/>
            <person name="Badalamenti J.P."/>
            <person name="Herman A."/>
            <person name="Mangelson H."/>
            <person name="Liachko I."/>
            <person name="Sullivan S."/>
            <person name="Sone E.D."/>
            <person name="Koren S."/>
            <person name="Silverstein K.A.T."/>
            <person name="Beckman K.B."/>
            <person name="Gohl D.M."/>
        </authorList>
    </citation>
    <scope>NUCLEOTIDE SEQUENCE</scope>
    <source>
        <strain evidence="12">Duluth1</strain>
        <tissue evidence="12">Whole animal</tissue>
    </source>
</reference>
<evidence type="ECO:0000256" key="6">
    <source>
        <dbReference type="ARBA" id="ARBA00022968"/>
    </source>
</evidence>
<keyword evidence="7 11" id="KW-1133">Transmembrane helix</keyword>
<keyword evidence="6 11" id="KW-0735">Signal-anchor</keyword>
<dbReference type="Gene3D" id="3.90.550.50">
    <property type="match status" value="1"/>
</dbReference>
<comment type="subcellular location">
    <subcellularLocation>
        <location evidence="1 11">Golgi apparatus membrane</location>
        <topology evidence="1 11">Single-pass type II membrane protein</topology>
    </subcellularLocation>
</comment>
<protein>
    <recommendedName>
        <fullName evidence="11">Hexosyltransferase</fullName>
        <ecNumber evidence="11">2.4.1.-</ecNumber>
    </recommendedName>
</protein>
<keyword evidence="4" id="KW-0808">Transferase</keyword>
<comment type="similarity">
    <text evidence="2 11">Belongs to the glycosyltransferase 31 family.</text>
</comment>
<dbReference type="GO" id="GO:0000139">
    <property type="term" value="C:Golgi membrane"/>
    <property type="evidence" value="ECO:0007669"/>
    <property type="project" value="UniProtKB-SubCell"/>
</dbReference>
<dbReference type="Proteomes" id="UP000828390">
    <property type="component" value="Unassembled WGS sequence"/>
</dbReference>
<evidence type="ECO:0000256" key="5">
    <source>
        <dbReference type="ARBA" id="ARBA00022692"/>
    </source>
</evidence>
<evidence type="ECO:0000256" key="2">
    <source>
        <dbReference type="ARBA" id="ARBA00008661"/>
    </source>
</evidence>
<evidence type="ECO:0000256" key="7">
    <source>
        <dbReference type="ARBA" id="ARBA00022989"/>
    </source>
</evidence>
<keyword evidence="13" id="KW-1185">Reference proteome</keyword>
<proteinExistence type="inferred from homology"/>
<keyword evidence="9 11" id="KW-0472">Membrane</keyword>
<dbReference type="GO" id="GO:0016758">
    <property type="term" value="F:hexosyltransferase activity"/>
    <property type="evidence" value="ECO:0007669"/>
    <property type="project" value="InterPro"/>
</dbReference>
<name>A0A9D4BF52_DREPO</name>